<comment type="caution">
    <text evidence="1">The sequence shown here is derived from an EMBL/GenBank/DDBJ whole genome shotgun (WGS) entry which is preliminary data.</text>
</comment>
<dbReference type="Proteomes" id="UP000805193">
    <property type="component" value="Unassembled WGS sequence"/>
</dbReference>
<evidence type="ECO:0000313" key="2">
    <source>
        <dbReference type="Proteomes" id="UP000805193"/>
    </source>
</evidence>
<protein>
    <submittedName>
        <fullName evidence="1">Uncharacterized protein</fullName>
    </submittedName>
</protein>
<evidence type="ECO:0000313" key="1">
    <source>
        <dbReference type="EMBL" id="KAG0444270.1"/>
    </source>
</evidence>
<keyword evidence="2" id="KW-1185">Reference proteome</keyword>
<sequence>MPLYRCIATVFKLTFLSTSSRNLLLLGCRDSWNHQWRRLGIGVWTDGSWILLKRRLSVRCQVDGSYRGTCESRCLESGVSTDPEPCGFARPRMAVRGFPVSGEKGILVVEPSPGHQKPRRTEQPPPPKGPTLSPDEKMDESLPLSEDDQSLPEAESLPLVSSE</sequence>
<accession>A0AC60QZL6</accession>
<organism evidence="1 2">
    <name type="scientific">Ixodes persulcatus</name>
    <name type="common">Taiga tick</name>
    <dbReference type="NCBI Taxonomy" id="34615"/>
    <lineage>
        <taxon>Eukaryota</taxon>
        <taxon>Metazoa</taxon>
        <taxon>Ecdysozoa</taxon>
        <taxon>Arthropoda</taxon>
        <taxon>Chelicerata</taxon>
        <taxon>Arachnida</taxon>
        <taxon>Acari</taxon>
        <taxon>Parasitiformes</taxon>
        <taxon>Ixodida</taxon>
        <taxon>Ixodoidea</taxon>
        <taxon>Ixodidae</taxon>
        <taxon>Ixodinae</taxon>
        <taxon>Ixodes</taxon>
    </lineage>
</organism>
<reference evidence="1 2" key="1">
    <citation type="journal article" date="2020" name="Cell">
        <title>Large-Scale Comparative Analyses of Tick Genomes Elucidate Their Genetic Diversity and Vector Capacities.</title>
        <authorList>
            <consortium name="Tick Genome and Microbiome Consortium (TIGMIC)"/>
            <person name="Jia N."/>
            <person name="Wang J."/>
            <person name="Shi W."/>
            <person name="Du L."/>
            <person name="Sun Y."/>
            <person name="Zhan W."/>
            <person name="Jiang J.F."/>
            <person name="Wang Q."/>
            <person name="Zhang B."/>
            <person name="Ji P."/>
            <person name="Bell-Sakyi L."/>
            <person name="Cui X.M."/>
            <person name="Yuan T.T."/>
            <person name="Jiang B.G."/>
            <person name="Yang W.F."/>
            <person name="Lam T.T."/>
            <person name="Chang Q.C."/>
            <person name="Ding S.J."/>
            <person name="Wang X.J."/>
            <person name="Zhu J.G."/>
            <person name="Ruan X.D."/>
            <person name="Zhao L."/>
            <person name="Wei J.T."/>
            <person name="Ye R.Z."/>
            <person name="Que T.C."/>
            <person name="Du C.H."/>
            <person name="Zhou Y.H."/>
            <person name="Cheng J.X."/>
            <person name="Dai P.F."/>
            <person name="Guo W.B."/>
            <person name="Han X.H."/>
            <person name="Huang E.J."/>
            <person name="Li L.F."/>
            <person name="Wei W."/>
            <person name="Gao Y.C."/>
            <person name="Liu J.Z."/>
            <person name="Shao H.Z."/>
            <person name="Wang X."/>
            <person name="Wang C.C."/>
            <person name="Yang T.C."/>
            <person name="Huo Q.B."/>
            <person name="Li W."/>
            <person name="Chen H.Y."/>
            <person name="Chen S.E."/>
            <person name="Zhou L.G."/>
            <person name="Ni X.B."/>
            <person name="Tian J.H."/>
            <person name="Sheng Y."/>
            <person name="Liu T."/>
            <person name="Pan Y.S."/>
            <person name="Xia L.Y."/>
            <person name="Li J."/>
            <person name="Zhao F."/>
            <person name="Cao W.C."/>
        </authorList>
    </citation>
    <scope>NUCLEOTIDE SEQUENCE [LARGE SCALE GENOMIC DNA]</scope>
    <source>
        <strain evidence="1">Iper-2018</strain>
    </source>
</reference>
<proteinExistence type="predicted"/>
<name>A0AC60QZL6_IXOPE</name>
<feature type="non-terminal residue" evidence="1">
    <location>
        <position position="163"/>
    </location>
</feature>
<gene>
    <name evidence="1" type="ORF">HPB47_013986</name>
</gene>
<dbReference type="EMBL" id="JABSTQ010002255">
    <property type="protein sequence ID" value="KAG0444270.1"/>
    <property type="molecule type" value="Genomic_DNA"/>
</dbReference>